<dbReference type="AlphaFoldDB" id="A0A8X6P351"/>
<feature type="region of interest" description="Disordered" evidence="1">
    <location>
        <begin position="104"/>
        <end position="125"/>
    </location>
</feature>
<organism evidence="2 3">
    <name type="scientific">Nephila pilipes</name>
    <name type="common">Giant wood spider</name>
    <name type="synonym">Nephila maculata</name>
    <dbReference type="NCBI Taxonomy" id="299642"/>
    <lineage>
        <taxon>Eukaryota</taxon>
        <taxon>Metazoa</taxon>
        <taxon>Ecdysozoa</taxon>
        <taxon>Arthropoda</taxon>
        <taxon>Chelicerata</taxon>
        <taxon>Arachnida</taxon>
        <taxon>Araneae</taxon>
        <taxon>Araneomorphae</taxon>
        <taxon>Entelegynae</taxon>
        <taxon>Araneoidea</taxon>
        <taxon>Nephilidae</taxon>
        <taxon>Nephila</taxon>
    </lineage>
</organism>
<name>A0A8X6P351_NEPPI</name>
<dbReference type="OrthoDB" id="9971063at2759"/>
<proteinExistence type="predicted"/>
<gene>
    <name evidence="2" type="ORF">NPIL_345971</name>
</gene>
<reference evidence="2" key="1">
    <citation type="submission" date="2020-08" db="EMBL/GenBank/DDBJ databases">
        <title>Multicomponent nature underlies the extraordinary mechanical properties of spider dragline silk.</title>
        <authorList>
            <person name="Kono N."/>
            <person name="Nakamura H."/>
            <person name="Mori M."/>
            <person name="Yoshida Y."/>
            <person name="Ohtoshi R."/>
            <person name="Malay A.D."/>
            <person name="Moran D.A.P."/>
            <person name="Tomita M."/>
            <person name="Numata K."/>
            <person name="Arakawa K."/>
        </authorList>
    </citation>
    <scope>NUCLEOTIDE SEQUENCE</scope>
</reference>
<evidence type="ECO:0000313" key="3">
    <source>
        <dbReference type="Proteomes" id="UP000887013"/>
    </source>
</evidence>
<sequence>MTGLLKTLTSFYNSKKLNNVHTEHVWFQEVRTTIHTSRRSLGVLMEMFPGNLISLRGRHRVASAFTRFKLVRHFPLGIPKAKDFQPLSSISGGFELRNLVGNRHYSTSDNEESDEEFSRKSSTMC</sequence>
<dbReference type="EMBL" id="BMAW01015680">
    <property type="protein sequence ID" value="GFT45098.1"/>
    <property type="molecule type" value="Genomic_DNA"/>
</dbReference>
<protein>
    <submittedName>
        <fullName evidence="2">Uncharacterized protein</fullName>
    </submittedName>
</protein>
<keyword evidence="3" id="KW-1185">Reference proteome</keyword>
<dbReference type="Proteomes" id="UP000887013">
    <property type="component" value="Unassembled WGS sequence"/>
</dbReference>
<evidence type="ECO:0000256" key="1">
    <source>
        <dbReference type="SAM" id="MobiDB-lite"/>
    </source>
</evidence>
<comment type="caution">
    <text evidence="2">The sequence shown here is derived from an EMBL/GenBank/DDBJ whole genome shotgun (WGS) entry which is preliminary data.</text>
</comment>
<accession>A0A8X6P351</accession>
<evidence type="ECO:0000313" key="2">
    <source>
        <dbReference type="EMBL" id="GFT45098.1"/>
    </source>
</evidence>